<evidence type="ECO:0000256" key="1">
    <source>
        <dbReference type="ARBA" id="ARBA00022801"/>
    </source>
</evidence>
<name>V8QTQ6_9BURK</name>
<sequence>MSSSRLPPLTVKEAIADLGDTRLWYWDTGGSGEIVVFLHAGSQSGAGWEYQQPAFVAAGYRAIGYSRRGYLNSDSGSIQNPGVASEDLHRLLQHVNADRIHLVAVAHGGYFALDYSLSYPEKVISLTLASSMLGVRDEAYDAMQKRLRPAFFNDLPVDFKELGPSYRAGNPEGHEQWKKMATAARPGGRVMQKLKNPLSWQSVEKIHPPVLLMTGDADLYVPPSILRLQLSHFPAAESVVITEAGHCANWEQPEVFNKAVLDFIRKHSAR</sequence>
<protein>
    <submittedName>
        <fullName evidence="3">Twin-arginine translocation pathway signal protein</fullName>
    </submittedName>
</protein>
<evidence type="ECO:0000313" key="3">
    <source>
        <dbReference type="EMBL" id="ETF02700.1"/>
    </source>
</evidence>
<dbReference type="GO" id="GO:0016787">
    <property type="term" value="F:hydrolase activity"/>
    <property type="evidence" value="ECO:0007669"/>
    <property type="project" value="UniProtKB-KW"/>
</dbReference>
<feature type="domain" description="AB hydrolase-1" evidence="2">
    <location>
        <begin position="34"/>
        <end position="253"/>
    </location>
</feature>
<evidence type="ECO:0000259" key="2">
    <source>
        <dbReference type="Pfam" id="PF00561"/>
    </source>
</evidence>
<dbReference type="SUPFAM" id="SSF53474">
    <property type="entry name" value="alpha/beta-Hydrolases"/>
    <property type="match status" value="1"/>
</dbReference>
<dbReference type="InterPro" id="IPR029058">
    <property type="entry name" value="AB_hydrolase_fold"/>
</dbReference>
<gene>
    <name evidence="3" type="ORF">W822_07565</name>
</gene>
<dbReference type="EMBL" id="AYXT01000009">
    <property type="protein sequence ID" value="ETF02700.1"/>
    <property type="molecule type" value="Genomic_DNA"/>
</dbReference>
<dbReference type="InterPro" id="IPR050266">
    <property type="entry name" value="AB_hydrolase_sf"/>
</dbReference>
<keyword evidence="4" id="KW-1185">Reference proteome</keyword>
<keyword evidence="1" id="KW-0378">Hydrolase</keyword>
<dbReference type="Gene3D" id="3.40.50.1820">
    <property type="entry name" value="alpha/beta hydrolase"/>
    <property type="match status" value="1"/>
</dbReference>
<reference evidence="3 4" key="1">
    <citation type="journal article" date="2014" name="Genome Announc.">
        <title>Draft Genome Sequence of Advenella kashmirensis Strain W13003, a Polycyclic Aromatic Hydrocarbon-Degrading Bacterium.</title>
        <authorList>
            <person name="Wang X."/>
            <person name="Jin D."/>
            <person name="Zhou L."/>
            <person name="Wu L."/>
            <person name="An W."/>
            <person name="Zhao L."/>
        </authorList>
    </citation>
    <scope>NUCLEOTIDE SEQUENCE [LARGE SCALE GENOMIC DNA]</scope>
    <source>
        <strain evidence="3 4">W13003</strain>
    </source>
</reference>
<dbReference type="RefSeq" id="WP_024004493.1">
    <property type="nucleotide sequence ID" value="NZ_KI650979.1"/>
</dbReference>
<proteinExistence type="predicted"/>
<dbReference type="eggNOG" id="COG2267">
    <property type="taxonomic scope" value="Bacteria"/>
</dbReference>
<accession>V8QTQ6</accession>
<dbReference type="Pfam" id="PF00561">
    <property type="entry name" value="Abhydrolase_1"/>
    <property type="match status" value="1"/>
</dbReference>
<dbReference type="InterPro" id="IPR000073">
    <property type="entry name" value="AB_hydrolase_1"/>
</dbReference>
<dbReference type="Proteomes" id="UP000018733">
    <property type="component" value="Unassembled WGS sequence"/>
</dbReference>
<dbReference type="STRING" id="1424334.W822_07565"/>
<dbReference type="GO" id="GO:0016020">
    <property type="term" value="C:membrane"/>
    <property type="evidence" value="ECO:0007669"/>
    <property type="project" value="TreeGrafter"/>
</dbReference>
<organism evidence="3 4">
    <name type="scientific">Advenella kashmirensis W13003</name>
    <dbReference type="NCBI Taxonomy" id="1424334"/>
    <lineage>
        <taxon>Bacteria</taxon>
        <taxon>Pseudomonadati</taxon>
        <taxon>Pseudomonadota</taxon>
        <taxon>Betaproteobacteria</taxon>
        <taxon>Burkholderiales</taxon>
        <taxon>Alcaligenaceae</taxon>
    </lineage>
</organism>
<dbReference type="PRINTS" id="PR00111">
    <property type="entry name" value="ABHYDROLASE"/>
</dbReference>
<dbReference type="PANTHER" id="PTHR43798">
    <property type="entry name" value="MONOACYLGLYCEROL LIPASE"/>
    <property type="match status" value="1"/>
</dbReference>
<dbReference type="PATRIC" id="fig|1424334.3.peg.1514"/>
<dbReference type="PANTHER" id="PTHR43798:SF31">
    <property type="entry name" value="AB HYDROLASE SUPERFAMILY PROTEIN YCLE"/>
    <property type="match status" value="1"/>
</dbReference>
<comment type="caution">
    <text evidence="3">The sequence shown here is derived from an EMBL/GenBank/DDBJ whole genome shotgun (WGS) entry which is preliminary data.</text>
</comment>
<dbReference type="HOGENOM" id="CLU_020336_50_4_4"/>
<dbReference type="AlphaFoldDB" id="V8QTQ6"/>
<evidence type="ECO:0000313" key="4">
    <source>
        <dbReference type="Proteomes" id="UP000018733"/>
    </source>
</evidence>